<dbReference type="InterPro" id="IPR051503">
    <property type="entry name" value="ComplSys_Reg/VirEntry_Med"/>
</dbReference>
<protein>
    <submittedName>
        <fullName evidence="10">Coagulation factor XIII B chain</fullName>
    </submittedName>
</protein>
<dbReference type="AlphaFoldDB" id="A0A7J7RK86"/>
<feature type="domain" description="Sushi" evidence="9">
    <location>
        <begin position="151"/>
        <end position="210"/>
    </location>
</feature>
<name>A0A7J7RK86_PIPKU</name>
<comment type="subcellular location">
    <subcellularLocation>
        <location evidence="1">Secreted</location>
    </subcellularLocation>
</comment>
<accession>A0A7J7RK86</accession>
<dbReference type="GO" id="GO:0005576">
    <property type="term" value="C:extracellular region"/>
    <property type="evidence" value="ECO:0007669"/>
    <property type="project" value="UniProtKB-SubCell"/>
</dbReference>
<dbReference type="InterPro" id="IPR000436">
    <property type="entry name" value="Sushi_SCR_CCP_dom"/>
</dbReference>
<dbReference type="PANTHER" id="PTHR45785:SF3">
    <property type="entry name" value="COAGULATION FACTOR XIII B CHAIN"/>
    <property type="match status" value="1"/>
</dbReference>
<evidence type="ECO:0000256" key="7">
    <source>
        <dbReference type="ARBA" id="ARBA00023180"/>
    </source>
</evidence>
<dbReference type="FunFam" id="2.10.70.10:FF:000026">
    <property type="entry name" value="Complement inhibitory factor H"/>
    <property type="match status" value="1"/>
</dbReference>
<comment type="caution">
    <text evidence="8">Lacks conserved residue(s) required for the propagation of feature annotation.</text>
</comment>
<sequence>MAAKVLWTFPRNSYDQIFVLKYTPCGLPRVENGRIAVYYYTFESFYFPMAVGRTLAFSCLAGYTTDSGKQEDRTACTAGGWAPEPRCYKKCPRPALTHGQLAEAKLLFGVREKLRYTCAPGFRTPGGLAEEEVQCLAGRWSSQPACREQQDTCSAPELPHGNYSTTQTAFRLGDRVQYRCDPGHYTTQGLQAEEAECRSHGWFLPPSCNKLTCPPLRSVENGYYIPVKPTYEEGDVVQFFCHENYYLSGPDLIQCYEFGWFPKVPVCQGTRTRCPPPALPPDAKFIANSPSYHDGDVIYIECQLNYRLRGMEVMRCVDGKWTDPPKCLEETHKIACDQPPDVQNGEPNDTADAYYSGDRVAYSCHVGFDLQGPQEITCQRGMWSSPPQCVENFEICQLPPKISHGALVGSEQVSYRTGESVEYTCHEYHIMSGEKKSSCDHGLWSSPPVCLEPCDVSEEALERNNIVMRWEYEGKILHGDFIDFVCKPGFDLAPSTPTAGLSVQCNRGQVQYPLCMRKESKGKCGPPPRVDHAQVVNTSLWDVSFESGSSVEYRCMVFYFLQGSIYSYCVDGVWTEPPSCLEPCKLSLDEMDRNNLLLKWRFDNRLLVLHGEYIEFVCRRNSYMTEVSEFAMELRVPCDRGKLRYPRCVPRRR</sequence>
<evidence type="ECO:0000313" key="11">
    <source>
        <dbReference type="Proteomes" id="UP000558488"/>
    </source>
</evidence>
<dbReference type="Gene3D" id="2.10.70.10">
    <property type="entry name" value="Complement Module, domain 1"/>
    <property type="match status" value="10"/>
</dbReference>
<evidence type="ECO:0000256" key="3">
    <source>
        <dbReference type="ARBA" id="ARBA00022659"/>
    </source>
</evidence>
<keyword evidence="2" id="KW-0964">Secreted</keyword>
<keyword evidence="6 8" id="KW-1015">Disulfide bond</keyword>
<dbReference type="InterPro" id="IPR035976">
    <property type="entry name" value="Sushi/SCR/CCP_sf"/>
</dbReference>
<dbReference type="CDD" id="cd00033">
    <property type="entry name" value="CCP"/>
    <property type="match status" value="7"/>
</dbReference>
<evidence type="ECO:0000256" key="2">
    <source>
        <dbReference type="ARBA" id="ARBA00022525"/>
    </source>
</evidence>
<evidence type="ECO:0000256" key="5">
    <source>
        <dbReference type="ARBA" id="ARBA00022737"/>
    </source>
</evidence>
<dbReference type="EMBL" id="JACAGB010000072">
    <property type="protein sequence ID" value="KAF6276394.1"/>
    <property type="molecule type" value="Genomic_DNA"/>
</dbReference>
<feature type="domain" description="Sushi" evidence="9">
    <location>
        <begin position="522"/>
        <end position="582"/>
    </location>
</feature>
<feature type="domain" description="Sushi" evidence="9">
    <location>
        <begin position="89"/>
        <end position="148"/>
    </location>
</feature>
<dbReference type="Proteomes" id="UP000558488">
    <property type="component" value="Unassembled WGS sequence"/>
</dbReference>
<dbReference type="FunFam" id="2.10.70.10:FF:000054">
    <property type="entry name" value="Complement inhibitory factor H"/>
    <property type="match status" value="1"/>
</dbReference>
<evidence type="ECO:0000256" key="1">
    <source>
        <dbReference type="ARBA" id="ARBA00004613"/>
    </source>
</evidence>
<reference evidence="10 11" key="1">
    <citation type="journal article" date="2020" name="Nature">
        <title>Six reference-quality genomes reveal evolution of bat adaptations.</title>
        <authorList>
            <person name="Jebb D."/>
            <person name="Huang Z."/>
            <person name="Pippel M."/>
            <person name="Hughes G.M."/>
            <person name="Lavrichenko K."/>
            <person name="Devanna P."/>
            <person name="Winkler S."/>
            <person name="Jermiin L.S."/>
            <person name="Skirmuntt E.C."/>
            <person name="Katzourakis A."/>
            <person name="Burkitt-Gray L."/>
            <person name="Ray D.A."/>
            <person name="Sullivan K.A.M."/>
            <person name="Roscito J.G."/>
            <person name="Kirilenko B.M."/>
            <person name="Davalos L.M."/>
            <person name="Corthals A.P."/>
            <person name="Power M.L."/>
            <person name="Jones G."/>
            <person name="Ransome R.D."/>
            <person name="Dechmann D.K.N."/>
            <person name="Locatelli A.G."/>
            <person name="Puechmaille S.J."/>
            <person name="Fedrigo O."/>
            <person name="Jarvis E.D."/>
            <person name="Hiller M."/>
            <person name="Vernes S.C."/>
            <person name="Myers E.W."/>
            <person name="Teeling E.C."/>
        </authorList>
    </citation>
    <scope>NUCLEOTIDE SEQUENCE [LARGE SCALE GENOMIC DNA]</scope>
    <source>
        <strain evidence="10">MPipKuh1</strain>
        <tissue evidence="10">Flight muscle</tissue>
    </source>
</reference>
<evidence type="ECO:0000313" key="10">
    <source>
        <dbReference type="EMBL" id="KAF6276394.1"/>
    </source>
</evidence>
<evidence type="ECO:0000256" key="4">
    <source>
        <dbReference type="ARBA" id="ARBA00022729"/>
    </source>
</evidence>
<dbReference type="PROSITE" id="PS50923">
    <property type="entry name" value="SUSHI"/>
    <property type="match status" value="7"/>
</dbReference>
<keyword evidence="4" id="KW-0732">Signal</keyword>
<feature type="domain" description="Sushi" evidence="9">
    <location>
        <begin position="334"/>
        <end position="391"/>
    </location>
</feature>
<gene>
    <name evidence="10" type="ORF">mPipKuh1_004657</name>
</gene>
<keyword evidence="3 8" id="KW-0768">Sushi</keyword>
<dbReference type="Pfam" id="PF00084">
    <property type="entry name" value="Sushi"/>
    <property type="match status" value="8"/>
</dbReference>
<dbReference type="PANTHER" id="PTHR45785">
    <property type="entry name" value="COMPLEMENT FACTOR H-RELATED"/>
    <property type="match status" value="1"/>
</dbReference>
<dbReference type="GO" id="GO:0007596">
    <property type="term" value="P:blood coagulation"/>
    <property type="evidence" value="ECO:0007669"/>
    <property type="project" value="TreeGrafter"/>
</dbReference>
<evidence type="ECO:0000256" key="8">
    <source>
        <dbReference type="PROSITE-ProRule" id="PRU00302"/>
    </source>
</evidence>
<keyword evidence="7" id="KW-0325">Glycoprotein</keyword>
<dbReference type="FunFam" id="2.10.70.10:FF:000060">
    <property type="entry name" value="Complement inhibitory factor H"/>
    <property type="match status" value="1"/>
</dbReference>
<comment type="caution">
    <text evidence="10">The sequence shown here is derived from an EMBL/GenBank/DDBJ whole genome shotgun (WGS) entry which is preliminary data.</text>
</comment>
<feature type="domain" description="Sushi" evidence="9">
    <location>
        <begin position="394"/>
        <end position="452"/>
    </location>
</feature>
<feature type="disulfide bond" evidence="8">
    <location>
        <begin position="396"/>
        <end position="439"/>
    </location>
</feature>
<evidence type="ECO:0000256" key="6">
    <source>
        <dbReference type="ARBA" id="ARBA00023157"/>
    </source>
</evidence>
<evidence type="ECO:0000259" key="9">
    <source>
        <dbReference type="PROSITE" id="PS50923"/>
    </source>
</evidence>
<feature type="domain" description="Sushi" evidence="9">
    <location>
        <begin position="272"/>
        <end position="329"/>
    </location>
</feature>
<dbReference type="SMART" id="SM00032">
    <property type="entry name" value="CCP"/>
    <property type="match status" value="8"/>
</dbReference>
<keyword evidence="11" id="KW-1185">Reference proteome</keyword>
<dbReference type="SUPFAM" id="SSF57535">
    <property type="entry name" value="Complement control module/SCR domain"/>
    <property type="match status" value="10"/>
</dbReference>
<keyword evidence="5" id="KW-0677">Repeat</keyword>
<organism evidence="10 11">
    <name type="scientific">Pipistrellus kuhlii</name>
    <name type="common">Kuhl's pipistrelle</name>
    <dbReference type="NCBI Taxonomy" id="59472"/>
    <lineage>
        <taxon>Eukaryota</taxon>
        <taxon>Metazoa</taxon>
        <taxon>Chordata</taxon>
        <taxon>Craniata</taxon>
        <taxon>Vertebrata</taxon>
        <taxon>Euteleostomi</taxon>
        <taxon>Mammalia</taxon>
        <taxon>Eutheria</taxon>
        <taxon>Laurasiatheria</taxon>
        <taxon>Chiroptera</taxon>
        <taxon>Yangochiroptera</taxon>
        <taxon>Vespertilionidae</taxon>
        <taxon>Pipistrellus</taxon>
    </lineage>
</organism>
<feature type="domain" description="Sushi" evidence="9">
    <location>
        <begin position="211"/>
        <end position="269"/>
    </location>
</feature>
<proteinExistence type="predicted"/>